<protein>
    <submittedName>
        <fullName evidence="1">Uncharacterized protein</fullName>
    </submittedName>
</protein>
<dbReference type="EMBL" id="RHHN01000066">
    <property type="protein sequence ID" value="RNB50948.1"/>
    <property type="molecule type" value="Genomic_DNA"/>
</dbReference>
<dbReference type="Proteomes" id="UP000276178">
    <property type="component" value="Unassembled WGS sequence"/>
</dbReference>
<reference evidence="1 2" key="1">
    <citation type="submission" date="2018-10" db="EMBL/GenBank/DDBJ databases">
        <title>Phylogenomics of Brevibacillus.</title>
        <authorList>
            <person name="Dunlap C."/>
        </authorList>
    </citation>
    <scope>NUCLEOTIDE SEQUENCE [LARGE SCALE GENOMIC DNA]</scope>
    <source>
        <strain evidence="1 2">NRRL NRS 1219</strain>
    </source>
</reference>
<sequence>MGSSRSKSVIGKHLLIKKRDPVGLAFHVQIRMDKILVQYKGNEGFASGLAQPSFLICLADVFARTALIQTA</sequence>
<comment type="caution">
    <text evidence="1">The sequence shown here is derived from an EMBL/GenBank/DDBJ whole genome shotgun (WGS) entry which is preliminary data.</text>
</comment>
<evidence type="ECO:0000313" key="2">
    <source>
        <dbReference type="Proteomes" id="UP000276178"/>
    </source>
</evidence>
<accession>A0A3M8AIG3</accession>
<evidence type="ECO:0000313" key="1">
    <source>
        <dbReference type="EMBL" id="RNB50948.1"/>
    </source>
</evidence>
<name>A0A3M8AIG3_9BACL</name>
<dbReference type="AlphaFoldDB" id="A0A3M8AIG3"/>
<gene>
    <name evidence="1" type="ORF">EB820_20645</name>
</gene>
<proteinExistence type="predicted"/>
<organism evidence="1 2">
    <name type="scientific">Brevibacillus agri</name>
    <dbReference type="NCBI Taxonomy" id="51101"/>
    <lineage>
        <taxon>Bacteria</taxon>
        <taxon>Bacillati</taxon>
        <taxon>Bacillota</taxon>
        <taxon>Bacilli</taxon>
        <taxon>Bacillales</taxon>
        <taxon>Paenibacillaceae</taxon>
        <taxon>Brevibacillus</taxon>
    </lineage>
</organism>